<keyword evidence="6" id="KW-1133">Transmembrane helix</keyword>
<dbReference type="EMBL" id="LFYR01001529">
    <property type="protein sequence ID" value="KMZ61122.1"/>
    <property type="molecule type" value="Genomic_DNA"/>
</dbReference>
<dbReference type="OrthoDB" id="1470350at2759"/>
<dbReference type="GO" id="GO:0006629">
    <property type="term" value="P:lipid metabolic process"/>
    <property type="evidence" value="ECO:0007669"/>
    <property type="project" value="UniProtKB-ARBA"/>
</dbReference>
<keyword evidence="3 11" id="KW-0349">Heme</keyword>
<dbReference type="GO" id="GO:0020037">
    <property type="term" value="F:heme binding"/>
    <property type="evidence" value="ECO:0007669"/>
    <property type="project" value="InterPro"/>
</dbReference>
<evidence type="ECO:0000256" key="3">
    <source>
        <dbReference type="ARBA" id="ARBA00022617"/>
    </source>
</evidence>
<evidence type="ECO:0000256" key="1">
    <source>
        <dbReference type="ARBA" id="ARBA00004370"/>
    </source>
</evidence>
<dbReference type="InterPro" id="IPR002401">
    <property type="entry name" value="Cyt_P450_E_grp-I"/>
</dbReference>
<evidence type="ECO:0000256" key="7">
    <source>
        <dbReference type="ARBA" id="ARBA00023002"/>
    </source>
</evidence>
<comment type="caution">
    <text evidence="13">The sequence shown here is derived from an EMBL/GenBank/DDBJ whole genome shotgun (WGS) entry which is preliminary data.</text>
</comment>
<keyword evidence="5 11" id="KW-0479">Metal-binding</keyword>
<name>A0A0K9NYS7_ZOSMR</name>
<dbReference type="STRING" id="29655.A0A0K9NYS7"/>
<reference evidence="14" key="1">
    <citation type="journal article" date="2016" name="Nature">
        <title>The genome of the seagrass Zostera marina reveals angiosperm adaptation to the sea.</title>
        <authorList>
            <person name="Olsen J.L."/>
            <person name="Rouze P."/>
            <person name="Verhelst B."/>
            <person name="Lin Y.-C."/>
            <person name="Bayer T."/>
            <person name="Collen J."/>
            <person name="Dattolo E."/>
            <person name="De Paoli E."/>
            <person name="Dittami S."/>
            <person name="Maumus F."/>
            <person name="Michel G."/>
            <person name="Kersting A."/>
            <person name="Lauritano C."/>
            <person name="Lohaus R."/>
            <person name="Toepel M."/>
            <person name="Tonon T."/>
            <person name="Vanneste K."/>
            <person name="Amirebrahimi M."/>
            <person name="Brakel J."/>
            <person name="Bostroem C."/>
            <person name="Chovatia M."/>
            <person name="Grimwood J."/>
            <person name="Jenkins J.W."/>
            <person name="Jueterbock A."/>
            <person name="Mraz A."/>
            <person name="Stam W.T."/>
            <person name="Tice H."/>
            <person name="Bornberg-Bauer E."/>
            <person name="Green P.J."/>
            <person name="Pearson G.A."/>
            <person name="Procaccini G."/>
            <person name="Duarte C.M."/>
            <person name="Schmutz J."/>
            <person name="Reusch T.B.H."/>
            <person name="Van de Peer Y."/>
        </authorList>
    </citation>
    <scope>NUCLEOTIDE SEQUENCE [LARGE SCALE GENOMIC DNA]</scope>
    <source>
        <strain evidence="14">cv. Finnish</strain>
    </source>
</reference>
<keyword evidence="10" id="KW-0472">Membrane</keyword>
<comment type="subcellular location">
    <subcellularLocation>
        <location evidence="1">Membrane</location>
    </subcellularLocation>
</comment>
<evidence type="ECO:0000313" key="14">
    <source>
        <dbReference type="Proteomes" id="UP000036987"/>
    </source>
</evidence>
<keyword evidence="4" id="KW-0812">Transmembrane</keyword>
<comment type="similarity">
    <text evidence="2 12">Belongs to the cytochrome P450 family.</text>
</comment>
<dbReference type="GO" id="GO:0004497">
    <property type="term" value="F:monooxygenase activity"/>
    <property type="evidence" value="ECO:0000318"/>
    <property type="project" value="GO_Central"/>
</dbReference>
<proteinExistence type="inferred from homology"/>
<accession>A0A0K9NYS7</accession>
<evidence type="ECO:0000256" key="9">
    <source>
        <dbReference type="ARBA" id="ARBA00023033"/>
    </source>
</evidence>
<dbReference type="AlphaFoldDB" id="A0A0K9NYS7"/>
<dbReference type="PRINTS" id="PR00385">
    <property type="entry name" value="P450"/>
</dbReference>
<dbReference type="PROSITE" id="PS00086">
    <property type="entry name" value="CYTOCHROME_P450"/>
    <property type="match status" value="1"/>
</dbReference>
<evidence type="ECO:0000256" key="6">
    <source>
        <dbReference type="ARBA" id="ARBA00022989"/>
    </source>
</evidence>
<dbReference type="GO" id="GO:0016705">
    <property type="term" value="F:oxidoreductase activity, acting on paired donors, with incorporation or reduction of molecular oxygen"/>
    <property type="evidence" value="ECO:0007669"/>
    <property type="project" value="InterPro"/>
</dbReference>
<dbReference type="Proteomes" id="UP000036987">
    <property type="component" value="Unassembled WGS sequence"/>
</dbReference>
<evidence type="ECO:0000256" key="8">
    <source>
        <dbReference type="ARBA" id="ARBA00023004"/>
    </source>
</evidence>
<dbReference type="SUPFAM" id="SSF48264">
    <property type="entry name" value="Cytochrome P450"/>
    <property type="match status" value="1"/>
</dbReference>
<evidence type="ECO:0000256" key="10">
    <source>
        <dbReference type="ARBA" id="ARBA00023136"/>
    </source>
</evidence>
<keyword evidence="7 12" id="KW-0560">Oxidoreductase</keyword>
<evidence type="ECO:0000256" key="11">
    <source>
        <dbReference type="PIRSR" id="PIRSR602401-1"/>
    </source>
</evidence>
<feature type="binding site" description="axial binding residue" evidence="11">
    <location>
        <position position="427"/>
    </location>
    <ligand>
        <name>heme</name>
        <dbReference type="ChEBI" id="CHEBI:30413"/>
    </ligand>
    <ligandPart>
        <name>Fe</name>
        <dbReference type="ChEBI" id="CHEBI:18248"/>
    </ligandPart>
</feature>
<dbReference type="Pfam" id="PF00067">
    <property type="entry name" value="p450"/>
    <property type="match status" value="1"/>
</dbReference>
<evidence type="ECO:0000256" key="4">
    <source>
        <dbReference type="ARBA" id="ARBA00022692"/>
    </source>
</evidence>
<keyword evidence="9 12" id="KW-0503">Monooxygenase</keyword>
<evidence type="ECO:0000256" key="5">
    <source>
        <dbReference type="ARBA" id="ARBA00022723"/>
    </source>
</evidence>
<comment type="cofactor">
    <cofactor evidence="11">
        <name>heme</name>
        <dbReference type="ChEBI" id="CHEBI:30413"/>
    </cofactor>
</comment>
<dbReference type="PANTHER" id="PTHR24282:SF228">
    <property type="entry name" value="CYTOKININ HYDROXYLASE"/>
    <property type="match status" value="1"/>
</dbReference>
<gene>
    <name evidence="13" type="ORF">ZOSMA_54G00530</name>
</gene>
<sequence>MNEQGIYGPPRRFLIGNLLDISSMVSKSTKSDMSDINHDILPRLYPYYLKWSERYGDPFLFWNSSEPRLCLTDTDMIKEFLSSKFIHTTGRSWLQKEGSKQFIGRGVLMANGQEWQSQRHVISPIFMGEKLKSYTEKIVECTKRMLQSLHDVVKSLPEKEVEIGGYMTEVTGDIIAHIGFGSSYNEAKKIFELLNELQSFTAKSTKNLWFPGSRFFRSEDSRVKDEVNSSLSKMINDRIMSMREAGGSQTSNDLLGSLLLSQSLTSPLHSIDTQLVMDECKTIYFAGHETTALILTWVIMLLATNPYWQTKARAQIFSVFGDLSKITDSSFTSDNISKLSLLHMIINETLRLYPSVVIIPRIALEDMTLGDLHIPKGLSIWIPVLAIHHNKEIWGDDAHEFNPGRWTTKTYSQTKNFLPFSAGPRNCVGQGLAMMEAKIILALLLSDFSFAISKTYRHAPVNVISLKPKHGVTIDLTPLR</sequence>
<dbReference type="Gene3D" id="1.10.630.10">
    <property type="entry name" value="Cytochrome P450"/>
    <property type="match status" value="1"/>
</dbReference>
<keyword evidence="8 11" id="KW-0408">Iron</keyword>
<evidence type="ECO:0000256" key="12">
    <source>
        <dbReference type="RuleBase" id="RU000461"/>
    </source>
</evidence>
<evidence type="ECO:0000313" key="13">
    <source>
        <dbReference type="EMBL" id="KMZ61122.1"/>
    </source>
</evidence>
<dbReference type="PRINTS" id="PR00463">
    <property type="entry name" value="EP450I"/>
</dbReference>
<dbReference type="InterPro" id="IPR017972">
    <property type="entry name" value="Cyt_P450_CS"/>
</dbReference>
<dbReference type="InterPro" id="IPR036396">
    <property type="entry name" value="Cyt_P450_sf"/>
</dbReference>
<dbReference type="InterPro" id="IPR001128">
    <property type="entry name" value="Cyt_P450"/>
</dbReference>
<organism evidence="13 14">
    <name type="scientific">Zostera marina</name>
    <name type="common">Eelgrass</name>
    <dbReference type="NCBI Taxonomy" id="29655"/>
    <lineage>
        <taxon>Eukaryota</taxon>
        <taxon>Viridiplantae</taxon>
        <taxon>Streptophyta</taxon>
        <taxon>Embryophyta</taxon>
        <taxon>Tracheophyta</taxon>
        <taxon>Spermatophyta</taxon>
        <taxon>Magnoliopsida</taxon>
        <taxon>Liliopsida</taxon>
        <taxon>Zosteraceae</taxon>
        <taxon>Zostera</taxon>
    </lineage>
</organism>
<dbReference type="InterPro" id="IPR050665">
    <property type="entry name" value="Cytochrome_P450_Monooxygen"/>
</dbReference>
<dbReference type="GO" id="GO:0016020">
    <property type="term" value="C:membrane"/>
    <property type="evidence" value="ECO:0007669"/>
    <property type="project" value="UniProtKB-SubCell"/>
</dbReference>
<protein>
    <submittedName>
        <fullName evidence="13">Cytokinin hydroxylase</fullName>
    </submittedName>
</protein>
<dbReference type="GO" id="GO:0005506">
    <property type="term" value="F:iron ion binding"/>
    <property type="evidence" value="ECO:0007669"/>
    <property type="project" value="InterPro"/>
</dbReference>
<evidence type="ECO:0000256" key="2">
    <source>
        <dbReference type="ARBA" id="ARBA00010617"/>
    </source>
</evidence>
<dbReference type="PANTHER" id="PTHR24282">
    <property type="entry name" value="CYTOCHROME P450 FAMILY MEMBER"/>
    <property type="match status" value="1"/>
</dbReference>
<dbReference type="OMA" id="MVFDEVC"/>
<keyword evidence="14" id="KW-1185">Reference proteome</keyword>